<dbReference type="PANTHER" id="PTHR34075:SF5">
    <property type="entry name" value="BLR3430 PROTEIN"/>
    <property type="match status" value="1"/>
</dbReference>
<feature type="compositionally biased region" description="Acidic residues" evidence="1">
    <location>
        <begin position="144"/>
        <end position="163"/>
    </location>
</feature>
<gene>
    <name evidence="4" type="ORF">SCLAV_0163</name>
</gene>
<dbReference type="PANTHER" id="PTHR34075">
    <property type="entry name" value="BLR3430 PROTEIN"/>
    <property type="match status" value="1"/>
</dbReference>
<dbReference type="Proteomes" id="UP000002357">
    <property type="component" value="Chromosome"/>
</dbReference>
<dbReference type="Pfam" id="PF01796">
    <property type="entry name" value="OB_ChsH2_C"/>
    <property type="match status" value="2"/>
</dbReference>
<evidence type="ECO:0000256" key="1">
    <source>
        <dbReference type="SAM" id="MobiDB-lite"/>
    </source>
</evidence>
<dbReference type="InterPro" id="IPR012340">
    <property type="entry name" value="NA-bd_OB-fold"/>
</dbReference>
<evidence type="ECO:0000313" key="4">
    <source>
        <dbReference type="EMBL" id="EFG05239.1"/>
    </source>
</evidence>
<keyword evidence="5" id="KW-1185">Reference proteome</keyword>
<dbReference type="RefSeq" id="WP_003959306.1">
    <property type="nucleotide sequence ID" value="NZ_CM000913.1"/>
</dbReference>
<feature type="domain" description="ChsH2 C-terminal OB-fold" evidence="2">
    <location>
        <begin position="251"/>
        <end position="315"/>
    </location>
</feature>
<feature type="compositionally biased region" description="Basic and acidic residues" evidence="1">
    <location>
        <begin position="318"/>
        <end position="328"/>
    </location>
</feature>
<feature type="region of interest" description="Disordered" evidence="1">
    <location>
        <begin position="144"/>
        <end position="168"/>
    </location>
</feature>
<dbReference type="eggNOG" id="COG1545">
    <property type="taxonomic scope" value="Bacteria"/>
</dbReference>
<dbReference type="STRING" id="1901.BB341_26945"/>
<proteinExistence type="predicted"/>
<dbReference type="InterPro" id="IPR002878">
    <property type="entry name" value="ChsH2_C"/>
</dbReference>
<evidence type="ECO:0000259" key="2">
    <source>
        <dbReference type="Pfam" id="PF01796"/>
    </source>
</evidence>
<feature type="region of interest" description="Disordered" evidence="1">
    <location>
        <begin position="318"/>
        <end position="339"/>
    </location>
</feature>
<dbReference type="Gene3D" id="6.10.30.10">
    <property type="match status" value="1"/>
</dbReference>
<protein>
    <submittedName>
        <fullName evidence="4">DUF35 domain-containing protein</fullName>
    </submittedName>
</protein>
<dbReference type="OrthoDB" id="5124195at2"/>
<feature type="domain" description="ChsH2 rubredoxin-like zinc ribbon" evidence="3">
    <location>
        <begin position="214"/>
        <end position="247"/>
    </location>
</feature>
<feature type="domain" description="ChsH2 C-terminal OB-fold" evidence="2">
    <location>
        <begin position="64"/>
        <end position="127"/>
    </location>
</feature>
<reference evidence="4 5" key="1">
    <citation type="journal article" date="2010" name="Genome Biol. Evol.">
        <title>The sequence of a 1.8-mb bacterial linear plasmid reveals a rich evolutionary reservoir of secondary metabolic pathways.</title>
        <authorList>
            <person name="Medema M.H."/>
            <person name="Trefzer A."/>
            <person name="Kovalchuk A."/>
            <person name="van den Berg M."/>
            <person name="Mueller U."/>
            <person name="Heijne W."/>
            <person name="Wu L."/>
            <person name="Alam M.T."/>
            <person name="Ronning C.M."/>
            <person name="Nierman W.C."/>
            <person name="Bovenberg R.A.L."/>
            <person name="Breitling R."/>
            <person name="Takano E."/>
        </authorList>
    </citation>
    <scope>NUCLEOTIDE SEQUENCE [LARGE SCALE GENOMIC DNA]</scope>
    <source>
        <strain evidence="5">ATCC 27064 / DSM 738 / JCM 4710 / NBRC 13307 / NCIMB 12785 / NRRL 3585 / VKM Ac-602</strain>
    </source>
</reference>
<dbReference type="Pfam" id="PF12172">
    <property type="entry name" value="zf-ChsH2"/>
    <property type="match status" value="1"/>
</dbReference>
<dbReference type="GeneID" id="93733125"/>
<evidence type="ECO:0000313" key="5">
    <source>
        <dbReference type="Proteomes" id="UP000002357"/>
    </source>
</evidence>
<dbReference type="InterPro" id="IPR052513">
    <property type="entry name" value="Thioester_dehydratase-like"/>
</dbReference>
<dbReference type="SUPFAM" id="SSF50249">
    <property type="entry name" value="Nucleic acid-binding proteins"/>
    <property type="match status" value="2"/>
</dbReference>
<dbReference type="EMBL" id="CM000913">
    <property type="protein sequence ID" value="EFG05239.1"/>
    <property type="molecule type" value="Genomic_DNA"/>
</dbReference>
<sequence length="339" mass="36373">MSSTLRAPVVVEFPFTRSLGPVQRAFLTGLRERTVLGVRTGSGRVLVPPVEYDPDTAEEIGALVRVGTAGTVTTWAWNPDPRPGQPLDTPFAWVLVRLDGADTALLHVLDAPGPEAVRTGLRVRVRWAAERTGAITDIACFEPEPEPEAEAEAETEMETEAEAAPEPVPGTEDGAAAVPVPHDGTFPDPVTGIVTPARLDYTYTPGRAQSAHLHALAERRITGERCPSCRKVYVPPRGACPTCGVATTEEVATGPRGTVTTYCVVNIKARNLDIDVPYVYAHIALDGADLPLHGRIAGIPCDQVRVGLRVEPVWKPGDLHPDHYRPTGEPDADTGEEML</sequence>
<name>E2Q6Z2_STRCL</name>
<evidence type="ECO:0000259" key="3">
    <source>
        <dbReference type="Pfam" id="PF12172"/>
    </source>
</evidence>
<feature type="compositionally biased region" description="Acidic residues" evidence="1">
    <location>
        <begin position="330"/>
        <end position="339"/>
    </location>
</feature>
<dbReference type="AlphaFoldDB" id="E2Q6Z2"/>
<dbReference type="KEGG" id="sclf:BB341_26945"/>
<dbReference type="InterPro" id="IPR022002">
    <property type="entry name" value="ChsH2_Znr"/>
</dbReference>
<accession>E2Q6Z2</accession>
<organism evidence="4 5">
    <name type="scientific">Streptomyces clavuligerus</name>
    <dbReference type="NCBI Taxonomy" id="1901"/>
    <lineage>
        <taxon>Bacteria</taxon>
        <taxon>Bacillati</taxon>
        <taxon>Actinomycetota</taxon>
        <taxon>Actinomycetes</taxon>
        <taxon>Kitasatosporales</taxon>
        <taxon>Streptomycetaceae</taxon>
        <taxon>Streptomyces</taxon>
    </lineage>
</organism>